<dbReference type="PANTHER" id="PTHR19370">
    <property type="entry name" value="NADH-CYTOCHROME B5 REDUCTASE"/>
    <property type="match status" value="1"/>
</dbReference>
<dbReference type="SUPFAM" id="SSF63380">
    <property type="entry name" value="Riboflavin synthase domain-like"/>
    <property type="match status" value="1"/>
</dbReference>
<dbReference type="Gene3D" id="3.40.50.80">
    <property type="entry name" value="Nucleotide-binding domain of ferredoxin-NADP reductase (FNR) module"/>
    <property type="match status" value="1"/>
</dbReference>
<dbReference type="Pfam" id="PF00175">
    <property type="entry name" value="NAD_binding_1"/>
    <property type="match status" value="1"/>
</dbReference>
<dbReference type="InterPro" id="IPR039261">
    <property type="entry name" value="FNR_nucleotide-bd"/>
</dbReference>
<reference evidence="8" key="1">
    <citation type="submission" date="2023-10" db="EMBL/GenBank/DDBJ databases">
        <authorList>
            <person name="Chen Y."/>
            <person name="Shah S."/>
            <person name="Dougan E. K."/>
            <person name="Thang M."/>
            <person name="Chan C."/>
        </authorList>
    </citation>
    <scope>NUCLEOTIDE SEQUENCE [LARGE SCALE GENOMIC DNA]</scope>
</reference>
<feature type="domain" description="Oxidoreductase FAD/NAD(P)-binding" evidence="6">
    <location>
        <begin position="93"/>
        <end position="200"/>
    </location>
</feature>
<dbReference type="InterPro" id="IPR008333">
    <property type="entry name" value="Cbr1-like_FAD-bd_dom"/>
</dbReference>
<gene>
    <name evidence="8" type="ORF">PCOR1329_LOCUS68034</name>
</gene>
<dbReference type="InterPro" id="IPR001709">
    <property type="entry name" value="Flavoprot_Pyr_Nucl_cyt_Rdtase"/>
</dbReference>
<dbReference type="EMBL" id="CAUYUJ010018848">
    <property type="protein sequence ID" value="CAK0886772.1"/>
    <property type="molecule type" value="Genomic_DNA"/>
</dbReference>
<dbReference type="CDD" id="cd06183">
    <property type="entry name" value="cyt_b5_reduct_like"/>
    <property type="match status" value="1"/>
</dbReference>
<name>A0ABN9WN12_9DINO</name>
<comment type="caution">
    <text evidence="8">The sequence shown here is derived from an EMBL/GenBank/DDBJ whole genome shotgun (WGS) entry which is preliminary data.</text>
</comment>
<evidence type="ECO:0008006" key="10">
    <source>
        <dbReference type="Google" id="ProtNLM"/>
    </source>
</evidence>
<evidence type="ECO:0000259" key="6">
    <source>
        <dbReference type="Pfam" id="PF00175"/>
    </source>
</evidence>
<keyword evidence="4" id="KW-0560">Oxidoreductase</keyword>
<evidence type="ECO:0000256" key="1">
    <source>
        <dbReference type="ARBA" id="ARBA00001974"/>
    </source>
</evidence>
<dbReference type="Proteomes" id="UP001189429">
    <property type="component" value="Unassembled WGS sequence"/>
</dbReference>
<keyword evidence="9" id="KW-1185">Reference proteome</keyword>
<dbReference type="PANTHER" id="PTHR19370:SF185">
    <property type="entry name" value="NADH-CYTOCHROME B5 REDUCTASE"/>
    <property type="match status" value="1"/>
</dbReference>
<keyword evidence="3" id="KW-0274">FAD</keyword>
<evidence type="ECO:0000256" key="5">
    <source>
        <dbReference type="ARBA" id="ARBA00023027"/>
    </source>
</evidence>
<comment type="cofactor">
    <cofactor evidence="1">
        <name>FAD</name>
        <dbReference type="ChEBI" id="CHEBI:57692"/>
    </cofactor>
</comment>
<dbReference type="PRINTS" id="PR00371">
    <property type="entry name" value="FPNCR"/>
</dbReference>
<evidence type="ECO:0000313" key="8">
    <source>
        <dbReference type="EMBL" id="CAK0886772.1"/>
    </source>
</evidence>
<sequence length="217" mass="24396">REIERKYTPVTGDETPGYVDLVVKIYRPGTVTMPDGKEVSWTDGGKYSLFLDQRKTGDFIEIMGPVGLHEYFGRGNFKMAGQPKPQQFEHVGMMAGGTGLTPMMQVVQKALRDSGDTCKFTLLYANKTESDILCRDMLDELERQSQGRFKVHYTLDFPPAGWTGKTGFITQDMIKECLPPVSAKPLMLMCGPPPMVKFACRENLEALGYDKKLFITF</sequence>
<keyword evidence="5" id="KW-0520">NAD</keyword>
<protein>
    <recommendedName>
        <fullName evidence="10">Cytochrome-b5 reductase</fullName>
    </recommendedName>
</protein>
<dbReference type="InterPro" id="IPR017938">
    <property type="entry name" value="Riboflavin_synthase-like_b-brl"/>
</dbReference>
<organism evidence="8 9">
    <name type="scientific">Prorocentrum cordatum</name>
    <dbReference type="NCBI Taxonomy" id="2364126"/>
    <lineage>
        <taxon>Eukaryota</taxon>
        <taxon>Sar</taxon>
        <taxon>Alveolata</taxon>
        <taxon>Dinophyceae</taxon>
        <taxon>Prorocentrales</taxon>
        <taxon>Prorocentraceae</taxon>
        <taxon>Prorocentrum</taxon>
    </lineage>
</organism>
<keyword evidence="2" id="KW-0285">Flavoprotein</keyword>
<dbReference type="Pfam" id="PF00970">
    <property type="entry name" value="FAD_binding_6"/>
    <property type="match status" value="1"/>
</dbReference>
<evidence type="ECO:0000256" key="3">
    <source>
        <dbReference type="ARBA" id="ARBA00022827"/>
    </source>
</evidence>
<feature type="domain" description="Flavoprotein pyridine nucleotide cytochrome reductase-like FAD-binding" evidence="7">
    <location>
        <begin position="2"/>
        <end position="71"/>
    </location>
</feature>
<dbReference type="InterPro" id="IPR001834">
    <property type="entry name" value="CBR-like"/>
</dbReference>
<dbReference type="SUPFAM" id="SSF52343">
    <property type="entry name" value="Ferredoxin reductase-like, C-terminal NADP-linked domain"/>
    <property type="match status" value="1"/>
</dbReference>
<evidence type="ECO:0000256" key="4">
    <source>
        <dbReference type="ARBA" id="ARBA00023002"/>
    </source>
</evidence>
<proteinExistence type="predicted"/>
<dbReference type="InterPro" id="IPR001433">
    <property type="entry name" value="OxRdtase_FAD/NAD-bd"/>
</dbReference>
<feature type="non-terminal residue" evidence="8">
    <location>
        <position position="1"/>
    </location>
</feature>
<accession>A0ABN9WN12</accession>
<dbReference type="Gene3D" id="2.40.30.10">
    <property type="entry name" value="Translation factors"/>
    <property type="match status" value="1"/>
</dbReference>
<evidence type="ECO:0000313" key="9">
    <source>
        <dbReference type="Proteomes" id="UP001189429"/>
    </source>
</evidence>
<evidence type="ECO:0000256" key="2">
    <source>
        <dbReference type="ARBA" id="ARBA00022630"/>
    </source>
</evidence>
<dbReference type="PRINTS" id="PR00406">
    <property type="entry name" value="CYTB5RDTASE"/>
</dbReference>
<evidence type="ECO:0000259" key="7">
    <source>
        <dbReference type="Pfam" id="PF00970"/>
    </source>
</evidence>